<feature type="compositionally biased region" description="Low complexity" evidence="3">
    <location>
        <begin position="505"/>
        <end position="530"/>
    </location>
</feature>
<keyword evidence="1" id="KW-0378">Hydrolase</keyword>
<evidence type="ECO:0000259" key="5">
    <source>
        <dbReference type="Pfam" id="PF00150"/>
    </source>
</evidence>
<dbReference type="InterPro" id="IPR017853">
    <property type="entry name" value="GH"/>
</dbReference>
<keyword evidence="2" id="KW-0326">Glycosidase</keyword>
<evidence type="ECO:0000256" key="3">
    <source>
        <dbReference type="SAM" id="MobiDB-lite"/>
    </source>
</evidence>
<dbReference type="AlphaFoldDB" id="A0AAV2WMI1"/>
<reference evidence="6" key="2">
    <citation type="submission" date="2015-09" db="EMBL/GenBank/DDBJ databases">
        <title>Draft genome sequence of Mycobacterium neoaurum DSM 44074.</title>
        <authorList>
            <person name="Croce O."/>
            <person name="Robert C."/>
            <person name="Raoult D."/>
            <person name="Drancourt M."/>
        </authorList>
    </citation>
    <scope>NUCLEOTIDE SEQUENCE</scope>
    <source>
        <strain evidence="6">DSM 44074</strain>
    </source>
</reference>
<gene>
    <name evidence="6" type="ORF">BN1047_02895</name>
</gene>
<proteinExistence type="predicted"/>
<evidence type="ECO:0000313" key="6">
    <source>
        <dbReference type="EMBL" id="CDQ45008.1"/>
    </source>
</evidence>
<protein>
    <submittedName>
        <fullName evidence="6">Beta-xylosidase</fullName>
    </submittedName>
</protein>
<feature type="compositionally biased region" description="Basic and acidic residues" evidence="3">
    <location>
        <begin position="577"/>
        <end position="629"/>
    </location>
</feature>
<dbReference type="PANTHER" id="PTHR12631">
    <property type="entry name" value="ALPHA-L-IDURONIDASE"/>
    <property type="match status" value="1"/>
</dbReference>
<evidence type="ECO:0000256" key="1">
    <source>
        <dbReference type="ARBA" id="ARBA00022801"/>
    </source>
</evidence>
<accession>A0AAV2WMI1</accession>
<sequence length="668" mass="71765">MWVKMPRAVHRVALRGVIALIAASLFAATSSYFVLPASKHKSYDVAPVAAIEESPSTIGIADSEIYMSASIEEINERLDMMQSLGVTNVRIMVPWAGVQPLHPDTPFGLGAPRWDQLDKVVNAAAARGMGILGVLNSTPMWASSTTPLNGEPANFDQFAAFAKSVALRYGDKISAYEVWNEPNSIQFWNTLDPAAYTAMLKKTYTALKEAAAQVGTDITVIGGVIGAGKTWPGLTLNPIDFVKGMYDAGAHGFFDALSFHPYNFEWKFSVGEDLAWKEGMPLYQLNKIRELMDSHLQAGEEQIKIWITEYGIPTNRVDEATQAAFVRDIIEFWQTMQGAGPMFLYTIKDWLNPPSDNDEANLGIFRPDGTMKPVGQVIKELIEYLGNPNNPGPGTNPGPGAGAEPFNPIAAFLQAIQQAFTSFFNFGGLFSSIGAMVSNFFNSIFGIRPTAAAEPASAMRMAAVEESDAPAETDKAGTEAATPAVSEHGVQAGAVTESTPASEQVEAPVAEAPVEETPVAEAPVAETPVAEVPVEETPVVETPVVEVPVKEVPVDEVVVDETATPKAAEEDTTTSVKESEKETKGQESNLKSDLKADDESDGSRDAKFSVRPDDTDAVRPNLKARDEISVRSPKGPRSEPGTEVRTSTEASERPRESVSASTSSGDSE</sequence>
<keyword evidence="4" id="KW-0812">Transmembrane</keyword>
<dbReference type="SUPFAM" id="SSF51445">
    <property type="entry name" value="(Trans)glycosidases"/>
    <property type="match status" value="1"/>
</dbReference>
<feature type="region of interest" description="Disordered" evidence="3">
    <location>
        <begin position="554"/>
        <end position="668"/>
    </location>
</feature>
<feature type="transmembrane region" description="Helical" evidence="4">
    <location>
        <begin position="12"/>
        <end position="35"/>
    </location>
</feature>
<dbReference type="PANTHER" id="PTHR12631:SF10">
    <property type="entry name" value="BETA-XYLOSIDASE-LIKE PROTEIN-RELATED"/>
    <property type="match status" value="1"/>
</dbReference>
<dbReference type="GO" id="GO:0004553">
    <property type="term" value="F:hydrolase activity, hydrolyzing O-glycosyl compounds"/>
    <property type="evidence" value="ECO:0007669"/>
    <property type="project" value="InterPro"/>
</dbReference>
<feature type="compositionally biased region" description="Polar residues" evidence="3">
    <location>
        <begin position="658"/>
        <end position="668"/>
    </location>
</feature>
<name>A0AAV2WMI1_MYCNE</name>
<feature type="region of interest" description="Disordered" evidence="3">
    <location>
        <begin position="467"/>
        <end position="530"/>
    </location>
</feature>
<evidence type="ECO:0000313" key="7">
    <source>
        <dbReference type="Proteomes" id="UP000028864"/>
    </source>
</evidence>
<dbReference type="EMBL" id="LK021338">
    <property type="protein sequence ID" value="CDQ45008.1"/>
    <property type="molecule type" value="Genomic_DNA"/>
</dbReference>
<feature type="domain" description="Glycoside hydrolase family 5" evidence="5">
    <location>
        <begin position="73"/>
        <end position="323"/>
    </location>
</feature>
<keyword evidence="4" id="KW-0472">Membrane</keyword>
<dbReference type="Pfam" id="PF00150">
    <property type="entry name" value="Cellulase"/>
    <property type="match status" value="1"/>
</dbReference>
<dbReference type="Proteomes" id="UP000028864">
    <property type="component" value="Unassembled WGS sequence"/>
</dbReference>
<dbReference type="InterPro" id="IPR051923">
    <property type="entry name" value="Glycosyl_Hydrolase_39"/>
</dbReference>
<organism evidence="6 7">
    <name type="scientific">Mycolicibacterium neoaurum</name>
    <name type="common">Mycobacterium neoaurum</name>
    <dbReference type="NCBI Taxonomy" id="1795"/>
    <lineage>
        <taxon>Bacteria</taxon>
        <taxon>Bacillati</taxon>
        <taxon>Actinomycetota</taxon>
        <taxon>Actinomycetes</taxon>
        <taxon>Mycobacteriales</taxon>
        <taxon>Mycobacteriaceae</taxon>
        <taxon>Mycolicibacterium</taxon>
    </lineage>
</organism>
<dbReference type="GO" id="GO:0000272">
    <property type="term" value="P:polysaccharide catabolic process"/>
    <property type="evidence" value="ECO:0007669"/>
    <property type="project" value="InterPro"/>
</dbReference>
<evidence type="ECO:0000256" key="2">
    <source>
        <dbReference type="ARBA" id="ARBA00023295"/>
    </source>
</evidence>
<keyword evidence="4" id="KW-1133">Transmembrane helix</keyword>
<reference evidence="6" key="1">
    <citation type="submission" date="2014-05" db="EMBL/GenBank/DDBJ databases">
        <authorList>
            <person name="Urmite Genomes"/>
        </authorList>
    </citation>
    <scope>NUCLEOTIDE SEQUENCE</scope>
    <source>
        <strain evidence="6">DSM 44074</strain>
    </source>
</reference>
<evidence type="ECO:0000256" key="4">
    <source>
        <dbReference type="SAM" id="Phobius"/>
    </source>
</evidence>
<dbReference type="InterPro" id="IPR001547">
    <property type="entry name" value="Glyco_hydro_5"/>
</dbReference>
<dbReference type="Gene3D" id="3.20.20.80">
    <property type="entry name" value="Glycosidases"/>
    <property type="match status" value="1"/>
</dbReference>